<accession>A0A6P1V5C9</accession>
<evidence type="ECO:0000313" key="3">
    <source>
        <dbReference type="Proteomes" id="UP000464389"/>
    </source>
</evidence>
<feature type="transmembrane region" description="Helical" evidence="1">
    <location>
        <begin position="141"/>
        <end position="161"/>
    </location>
</feature>
<dbReference type="Proteomes" id="UP000464389">
    <property type="component" value="Chromosome"/>
</dbReference>
<dbReference type="AlphaFoldDB" id="A0A6P1V5C9"/>
<organism evidence="2 3">
    <name type="scientific">Klebsiella michiganensis</name>
    <dbReference type="NCBI Taxonomy" id="1134687"/>
    <lineage>
        <taxon>Bacteria</taxon>
        <taxon>Pseudomonadati</taxon>
        <taxon>Pseudomonadota</taxon>
        <taxon>Gammaproteobacteria</taxon>
        <taxon>Enterobacterales</taxon>
        <taxon>Enterobacteriaceae</taxon>
        <taxon>Klebsiella/Raoultella group</taxon>
        <taxon>Klebsiella</taxon>
    </lineage>
</organism>
<name>A0A6P1V5C9_9ENTR</name>
<reference evidence="2 3" key="1">
    <citation type="submission" date="2020-01" db="EMBL/GenBank/DDBJ databases">
        <title>Bactrocera dorsalis gut bacteria genome.</title>
        <authorList>
            <person name="Zhang H."/>
            <person name="Cai Z."/>
        </authorList>
    </citation>
    <scope>NUCLEOTIDE SEQUENCE [LARGE SCALE GENOMIC DNA]</scope>
    <source>
        <strain evidence="2 3">BD177</strain>
    </source>
</reference>
<keyword evidence="1" id="KW-0812">Transmembrane</keyword>
<feature type="transmembrane region" description="Helical" evidence="1">
    <location>
        <begin position="111"/>
        <end position="129"/>
    </location>
</feature>
<evidence type="ECO:0000313" key="2">
    <source>
        <dbReference type="EMBL" id="QHS49250.1"/>
    </source>
</evidence>
<feature type="transmembrane region" description="Helical" evidence="1">
    <location>
        <begin position="188"/>
        <end position="207"/>
    </location>
</feature>
<dbReference type="RefSeq" id="WP_162122594.1">
    <property type="nucleotide sequence ID" value="NZ_CP048108.1"/>
</dbReference>
<proteinExistence type="predicted"/>
<dbReference type="EMBL" id="CP048108">
    <property type="protein sequence ID" value="QHS49250.1"/>
    <property type="molecule type" value="Genomic_DNA"/>
</dbReference>
<sequence>MQHDTTEIIKKHFKNKEKFIDIKKVSTRTETFFGKEFTTIIMQKNELGKEKSKNNGPYVCIVENESGIVHSSRKIYVRQLINKKIFNIFFIPFLLILFLICLGYYSIVFFAILSYLLPILFGYMIYSMTYDQMGDYLKKMADFVVIFTGAIGATVLILEFIDINIFKENIFIFEVITFSQAKINHLKAFRVLAVEIFIFFYTIKLFISFTEFRVARKEWISKGTINSIFVTNSPKKILRSKLKTLVKKATYKIINLYLEVKHKIFQ</sequence>
<evidence type="ECO:0000256" key="1">
    <source>
        <dbReference type="SAM" id="Phobius"/>
    </source>
</evidence>
<keyword evidence="1" id="KW-1133">Transmembrane helix</keyword>
<protein>
    <submittedName>
        <fullName evidence="2">Uncharacterized protein</fullName>
    </submittedName>
</protein>
<gene>
    <name evidence="2" type="ORF">GW952_28370</name>
</gene>
<keyword evidence="1" id="KW-0472">Membrane</keyword>
<feature type="transmembrane region" description="Helical" evidence="1">
    <location>
        <begin position="85"/>
        <end position="105"/>
    </location>
</feature>